<sequence length="176" mass="18665">MTRKTLDFDDDQALLDLAACVGESLRQHGWMLVTAESCTGGWVGQAVTAVAGSSTWYDRGFITYSNRSKCEMLGVQPALLDQFGAVSPQTAQAMVAGALTRSHAQIGLSITGIAGPDGGTAEKPVGMVCFAWASKDGLVQQETRHFKGSRESIRYSAVTTALQGILHLLDNAIVMA</sequence>
<proteinExistence type="predicted"/>
<dbReference type="Pfam" id="PF02464">
    <property type="entry name" value="CinA"/>
    <property type="match status" value="1"/>
</dbReference>
<name>A0A1H2DWF5_9PROT</name>
<evidence type="ECO:0000313" key="2">
    <source>
        <dbReference type="EMBL" id="SDT87176.1"/>
    </source>
</evidence>
<keyword evidence="3" id="KW-1185">Reference proteome</keyword>
<evidence type="ECO:0000259" key="1">
    <source>
        <dbReference type="Pfam" id="PF02464"/>
    </source>
</evidence>
<dbReference type="RefSeq" id="WP_062558117.1">
    <property type="nucleotide sequence ID" value="NZ_CP013341.1"/>
</dbReference>
<feature type="domain" description="CinA C-terminal" evidence="1">
    <location>
        <begin position="17"/>
        <end position="168"/>
    </location>
</feature>
<organism evidence="2 3">
    <name type="scientific">Nitrosomonas ureae</name>
    <dbReference type="NCBI Taxonomy" id="44577"/>
    <lineage>
        <taxon>Bacteria</taxon>
        <taxon>Pseudomonadati</taxon>
        <taxon>Pseudomonadota</taxon>
        <taxon>Betaproteobacteria</taxon>
        <taxon>Nitrosomonadales</taxon>
        <taxon>Nitrosomonadaceae</taxon>
        <taxon>Nitrosomonas</taxon>
    </lineage>
</organism>
<dbReference type="InterPro" id="IPR008136">
    <property type="entry name" value="CinA_C"/>
</dbReference>
<reference evidence="3" key="1">
    <citation type="submission" date="2016-10" db="EMBL/GenBank/DDBJ databases">
        <authorList>
            <person name="Varghese N."/>
            <person name="Submissions S."/>
        </authorList>
    </citation>
    <scope>NUCLEOTIDE SEQUENCE [LARGE SCALE GENOMIC DNA]</scope>
    <source>
        <strain evidence="3">Nm10</strain>
    </source>
</reference>
<dbReference type="SUPFAM" id="SSF142433">
    <property type="entry name" value="CinA-like"/>
    <property type="match status" value="1"/>
</dbReference>
<gene>
    <name evidence="2" type="ORF">SAMN05216406_1072</name>
</gene>
<dbReference type="KEGG" id="nur:ATY38_03725"/>
<dbReference type="InterPro" id="IPR036653">
    <property type="entry name" value="CinA-like_C"/>
</dbReference>
<evidence type="ECO:0000313" key="3">
    <source>
        <dbReference type="Proteomes" id="UP000182882"/>
    </source>
</evidence>
<accession>A0A1H2DWF5</accession>
<dbReference type="NCBIfam" id="TIGR00199">
    <property type="entry name" value="PncC_domain"/>
    <property type="match status" value="1"/>
</dbReference>
<dbReference type="AlphaFoldDB" id="A0A1H2DWF5"/>
<protein>
    <submittedName>
        <fullName evidence="2">Nicotinamide-nucleotide amidase</fullName>
    </submittedName>
</protein>
<dbReference type="Gene3D" id="3.90.950.20">
    <property type="entry name" value="CinA-like"/>
    <property type="match status" value="1"/>
</dbReference>
<dbReference type="Proteomes" id="UP000182882">
    <property type="component" value="Unassembled WGS sequence"/>
</dbReference>
<dbReference type="EMBL" id="FNLN01000007">
    <property type="protein sequence ID" value="SDT87176.1"/>
    <property type="molecule type" value="Genomic_DNA"/>
</dbReference>